<dbReference type="Pfam" id="PF13379">
    <property type="entry name" value="NMT1_2"/>
    <property type="match status" value="1"/>
</dbReference>
<reference evidence="6 7" key="1">
    <citation type="submission" date="2019-08" db="EMBL/GenBank/DDBJ databases">
        <authorList>
            <person name="Seo Y.L."/>
        </authorList>
    </citation>
    <scope>NUCLEOTIDE SEQUENCE [LARGE SCALE GENOMIC DNA]</scope>
    <source>
        <strain evidence="6 7">MaA-C15</strain>
    </source>
</reference>
<dbReference type="GO" id="GO:0012505">
    <property type="term" value="C:endomembrane system"/>
    <property type="evidence" value="ECO:0007669"/>
    <property type="project" value="UniProtKB-SubCell"/>
</dbReference>
<keyword evidence="7" id="KW-1185">Reference proteome</keyword>
<comment type="caution">
    <text evidence="6">The sequence shown here is derived from an EMBL/GenBank/DDBJ whole genome shotgun (WGS) entry which is preliminary data.</text>
</comment>
<dbReference type="AlphaFoldDB" id="A0A5D4H5E6"/>
<evidence type="ECO:0000313" key="7">
    <source>
        <dbReference type="Proteomes" id="UP000323258"/>
    </source>
</evidence>
<proteinExistence type="predicted"/>
<dbReference type="CDD" id="cd13553">
    <property type="entry name" value="PBP2_NrtA_CpmA_like"/>
    <property type="match status" value="1"/>
</dbReference>
<evidence type="ECO:0000256" key="5">
    <source>
        <dbReference type="ARBA" id="ARBA00023136"/>
    </source>
</evidence>
<dbReference type="Proteomes" id="UP000323258">
    <property type="component" value="Unassembled WGS sequence"/>
</dbReference>
<dbReference type="OrthoDB" id="570524at2"/>
<reference evidence="6 7" key="2">
    <citation type="submission" date="2019-09" db="EMBL/GenBank/DDBJ databases">
        <title>Mesorhizobium sp. MaA-C15 isolated from Microcystis aeruginosa.</title>
        <authorList>
            <person name="Jeong S.E."/>
            <person name="Jin H.M."/>
            <person name="Jeon C.O."/>
        </authorList>
    </citation>
    <scope>NUCLEOTIDE SEQUENCE [LARGE SCALE GENOMIC DNA]</scope>
    <source>
        <strain evidence="6 7">MaA-C15</strain>
    </source>
</reference>
<gene>
    <name evidence="6" type="ORF">FY036_02350</name>
</gene>
<evidence type="ECO:0000256" key="2">
    <source>
        <dbReference type="ARBA" id="ARBA00022448"/>
    </source>
</evidence>
<keyword evidence="4" id="KW-0997">Cell inner membrane</keyword>
<dbReference type="RefSeq" id="WP_148913095.1">
    <property type="nucleotide sequence ID" value="NZ_VSZS01000052.1"/>
</dbReference>
<protein>
    <submittedName>
        <fullName evidence="6">ABC transporter substrate-binding protein</fullName>
    </submittedName>
</protein>
<keyword evidence="2" id="KW-0813">Transport</keyword>
<keyword evidence="3" id="KW-1003">Cell membrane</keyword>
<dbReference type="SUPFAM" id="SSF53850">
    <property type="entry name" value="Periplasmic binding protein-like II"/>
    <property type="match status" value="1"/>
</dbReference>
<evidence type="ECO:0000256" key="4">
    <source>
        <dbReference type="ARBA" id="ARBA00022519"/>
    </source>
</evidence>
<dbReference type="EMBL" id="VSZS01000052">
    <property type="protein sequence ID" value="TYR35473.1"/>
    <property type="molecule type" value="Genomic_DNA"/>
</dbReference>
<organism evidence="6 7">
    <name type="scientific">Neoaquamicrobium microcysteis</name>
    <dbReference type="NCBI Taxonomy" id="2682781"/>
    <lineage>
        <taxon>Bacteria</taxon>
        <taxon>Pseudomonadati</taxon>
        <taxon>Pseudomonadota</taxon>
        <taxon>Alphaproteobacteria</taxon>
        <taxon>Hyphomicrobiales</taxon>
        <taxon>Phyllobacteriaceae</taxon>
        <taxon>Neoaquamicrobium</taxon>
    </lineage>
</organism>
<keyword evidence="5" id="KW-0472">Membrane</keyword>
<dbReference type="PANTHER" id="PTHR30024">
    <property type="entry name" value="ALIPHATIC SULFONATES-BINDING PROTEIN-RELATED"/>
    <property type="match status" value="1"/>
</dbReference>
<comment type="subcellular location">
    <subcellularLocation>
        <location evidence="1">Endomembrane system</location>
    </subcellularLocation>
</comment>
<dbReference type="PANTHER" id="PTHR30024:SF43">
    <property type="entry name" value="BLL4572 PROTEIN"/>
    <property type="match status" value="1"/>
</dbReference>
<evidence type="ECO:0000313" key="6">
    <source>
        <dbReference type="EMBL" id="TYR35473.1"/>
    </source>
</evidence>
<dbReference type="InterPro" id="IPR044527">
    <property type="entry name" value="NrtA/CpmA_ABC-bd_dom"/>
</dbReference>
<accession>A0A5D4H5E6</accession>
<dbReference type="Gene3D" id="3.40.190.10">
    <property type="entry name" value="Periplasmic binding protein-like II"/>
    <property type="match status" value="2"/>
</dbReference>
<evidence type="ECO:0000256" key="3">
    <source>
        <dbReference type="ARBA" id="ARBA00022475"/>
    </source>
</evidence>
<sequence length="408" mass="43731">MSGKHQIAAGFLPLLDSALLAAAHEQGFAEAEGIELRLVRENSWASIRDRLAVGHFDAAHMLAPMPIACNLGLTPLATEMIAPMALGLGGNAVTVSVALWSAMRDNGALDDLDPLRNGKALGSVISARKRGGGRLLRFGVVHPHSGHNYELRYWLAACGVDPEREIEIVILPPPLMPDALIAGRIDGYCVGEPWNTAAVSKGAGRIVTVKAAIWRSSPEKVLGVAKAWADRNPEALTALLRALYRAAEWCGSSENLGDLARILASTHYIDCPQEWLMPALIGAVEVGPSQVVAVPDFFVPHAKAATFPWTSHALWFYSQMVRWEQVDANIANEGIARNTYRPDLYRAALRDVDVALPGANAKVEGALNEPTPVGSSGPSLTLGPDGFFDGAVFDPDQVSAYLSGQRKR</sequence>
<name>A0A5D4H5E6_9HYPH</name>
<evidence type="ECO:0000256" key="1">
    <source>
        <dbReference type="ARBA" id="ARBA00004308"/>
    </source>
</evidence>